<dbReference type="InterPro" id="IPR011008">
    <property type="entry name" value="Dimeric_a/b-barrel"/>
</dbReference>
<accession>A0ABN1Y610</accession>
<dbReference type="PROSITE" id="PS51725">
    <property type="entry name" value="ABM"/>
    <property type="match status" value="1"/>
</dbReference>
<dbReference type="Proteomes" id="UP001499863">
    <property type="component" value="Unassembled WGS sequence"/>
</dbReference>
<dbReference type="Pfam" id="PF03992">
    <property type="entry name" value="ABM"/>
    <property type="match status" value="1"/>
</dbReference>
<dbReference type="RefSeq" id="WP_344334228.1">
    <property type="nucleotide sequence ID" value="NZ_BAAAKJ010000159.1"/>
</dbReference>
<evidence type="ECO:0000313" key="4">
    <source>
        <dbReference type="Proteomes" id="UP001499863"/>
    </source>
</evidence>
<sequence length="121" mass="13780">MPVTEGAAQGRVLFLITVKEERREDFLAAYEQIRHLVAEGVPGHLRDQVCQSSADPEQWLITSEWRSLEDFAAWERTEEHRDLVRPMRACFSDARSVRFHIKAETSRDTPRAGLSTPTTAG</sequence>
<dbReference type="InterPro" id="IPR007138">
    <property type="entry name" value="ABM_dom"/>
</dbReference>
<evidence type="ECO:0000259" key="2">
    <source>
        <dbReference type="PROSITE" id="PS51725"/>
    </source>
</evidence>
<feature type="domain" description="ABM" evidence="2">
    <location>
        <begin position="10"/>
        <end position="99"/>
    </location>
</feature>
<gene>
    <name evidence="3" type="ORF">GCM10009639_30150</name>
</gene>
<keyword evidence="4" id="KW-1185">Reference proteome</keyword>
<feature type="region of interest" description="Disordered" evidence="1">
    <location>
        <begin position="102"/>
        <end position="121"/>
    </location>
</feature>
<evidence type="ECO:0000256" key="1">
    <source>
        <dbReference type="SAM" id="MobiDB-lite"/>
    </source>
</evidence>
<protein>
    <recommendedName>
        <fullName evidence="2">ABM domain-containing protein</fullName>
    </recommendedName>
</protein>
<evidence type="ECO:0000313" key="3">
    <source>
        <dbReference type="EMBL" id="GAA1395246.1"/>
    </source>
</evidence>
<reference evidence="4" key="1">
    <citation type="journal article" date="2019" name="Int. J. Syst. Evol. Microbiol.">
        <title>The Global Catalogue of Microorganisms (GCM) 10K type strain sequencing project: providing services to taxonomists for standard genome sequencing and annotation.</title>
        <authorList>
            <consortium name="The Broad Institute Genomics Platform"/>
            <consortium name="The Broad Institute Genome Sequencing Center for Infectious Disease"/>
            <person name="Wu L."/>
            <person name="Ma J."/>
        </authorList>
    </citation>
    <scope>NUCLEOTIDE SEQUENCE [LARGE SCALE GENOMIC DNA]</scope>
    <source>
        <strain evidence="4">JCM 12393</strain>
    </source>
</reference>
<organism evidence="3 4">
    <name type="scientific">Kitasatospora putterlickiae</name>
    <dbReference type="NCBI Taxonomy" id="221725"/>
    <lineage>
        <taxon>Bacteria</taxon>
        <taxon>Bacillati</taxon>
        <taxon>Actinomycetota</taxon>
        <taxon>Actinomycetes</taxon>
        <taxon>Kitasatosporales</taxon>
        <taxon>Streptomycetaceae</taxon>
        <taxon>Kitasatospora</taxon>
    </lineage>
</organism>
<dbReference type="EMBL" id="BAAAKJ010000159">
    <property type="protein sequence ID" value="GAA1395246.1"/>
    <property type="molecule type" value="Genomic_DNA"/>
</dbReference>
<name>A0ABN1Y610_9ACTN</name>
<dbReference type="SUPFAM" id="SSF54909">
    <property type="entry name" value="Dimeric alpha+beta barrel"/>
    <property type="match status" value="1"/>
</dbReference>
<comment type="caution">
    <text evidence="3">The sequence shown here is derived from an EMBL/GenBank/DDBJ whole genome shotgun (WGS) entry which is preliminary data.</text>
</comment>
<proteinExistence type="predicted"/>
<dbReference type="Gene3D" id="3.30.70.100">
    <property type="match status" value="1"/>
</dbReference>